<name>A0A543CVA4_9ACTN</name>
<feature type="domain" description="UspA" evidence="5">
    <location>
        <begin position="155"/>
        <end position="232"/>
    </location>
</feature>
<dbReference type="SUPFAM" id="SSF52402">
    <property type="entry name" value="Adenine nucleotide alpha hydrolases-like"/>
    <property type="match status" value="2"/>
</dbReference>
<dbReference type="InterPro" id="IPR006016">
    <property type="entry name" value="UspA"/>
</dbReference>
<dbReference type="Proteomes" id="UP000316096">
    <property type="component" value="Unassembled WGS sequence"/>
</dbReference>
<evidence type="ECO:0000256" key="1">
    <source>
        <dbReference type="ARBA" id="ARBA00008791"/>
    </source>
</evidence>
<dbReference type="PANTHER" id="PTHR46268:SF27">
    <property type="entry name" value="UNIVERSAL STRESS PROTEIN RV2623"/>
    <property type="match status" value="1"/>
</dbReference>
<dbReference type="PRINTS" id="PR01438">
    <property type="entry name" value="UNVRSLSTRESS"/>
</dbReference>
<evidence type="ECO:0000256" key="3">
    <source>
        <dbReference type="ARBA" id="ARBA00022840"/>
    </source>
</evidence>
<keyword evidence="2" id="KW-0547">Nucleotide-binding</keyword>
<gene>
    <name evidence="6" type="ORF">FB559_6521</name>
</gene>
<evidence type="ECO:0000313" key="6">
    <source>
        <dbReference type="EMBL" id="TQM00798.1"/>
    </source>
</evidence>
<evidence type="ECO:0000256" key="2">
    <source>
        <dbReference type="ARBA" id="ARBA00022741"/>
    </source>
</evidence>
<keyword evidence="3" id="KW-0067">ATP-binding</keyword>
<proteinExistence type="inferred from homology"/>
<keyword evidence="7" id="KW-1185">Reference proteome</keyword>
<evidence type="ECO:0000256" key="4">
    <source>
        <dbReference type="SAM" id="MobiDB-lite"/>
    </source>
</evidence>
<protein>
    <submittedName>
        <fullName evidence="6">Nucleotide-binding universal stress UspA family protein</fullName>
    </submittedName>
</protein>
<evidence type="ECO:0000259" key="5">
    <source>
        <dbReference type="Pfam" id="PF00582"/>
    </source>
</evidence>
<feature type="domain" description="UspA" evidence="5">
    <location>
        <begin position="62"/>
        <end position="103"/>
    </location>
</feature>
<dbReference type="AlphaFoldDB" id="A0A543CVA4"/>
<dbReference type="InterPro" id="IPR014729">
    <property type="entry name" value="Rossmann-like_a/b/a_fold"/>
</dbReference>
<dbReference type="InterPro" id="IPR006015">
    <property type="entry name" value="Universal_stress_UspA"/>
</dbReference>
<organism evidence="6 7">
    <name type="scientific">Actinoallomurus bryophytorum</name>
    <dbReference type="NCBI Taxonomy" id="1490222"/>
    <lineage>
        <taxon>Bacteria</taxon>
        <taxon>Bacillati</taxon>
        <taxon>Actinomycetota</taxon>
        <taxon>Actinomycetes</taxon>
        <taxon>Streptosporangiales</taxon>
        <taxon>Thermomonosporaceae</taxon>
        <taxon>Actinoallomurus</taxon>
    </lineage>
</organism>
<feature type="region of interest" description="Disordered" evidence="4">
    <location>
        <begin position="1"/>
        <end position="20"/>
    </location>
</feature>
<dbReference type="GO" id="GO:0005524">
    <property type="term" value="F:ATP binding"/>
    <property type="evidence" value="ECO:0007669"/>
    <property type="project" value="UniProtKB-KW"/>
</dbReference>
<comment type="caution">
    <text evidence="6">The sequence shown here is derived from an EMBL/GenBank/DDBJ whole genome shotgun (WGS) entry which is preliminary data.</text>
</comment>
<dbReference type="PANTHER" id="PTHR46268">
    <property type="entry name" value="STRESS RESPONSE PROTEIN NHAX"/>
    <property type="match status" value="1"/>
</dbReference>
<sequence>MKPHDERSECGSGGISSTPRPIIVEVDGTASGQGAIAWAYREAGRRGARVRVLAGRDPEVPTTLDASMIVVGSASFLEMSDMADGSTAMAMAAHADVPVVVVRPGLPDVGTGSSDGRVVVGVDGTELSEAAVDFAFIEARDHGCGVTLVHAVEHEDERAAAEEMLTSLSAGQTDVRTVVTVADLASRVLIEESAGARLVVVGSRGHGGLGGMLLGSVSQAVVHRAHCPVAVVAIRREGYATRSLSAG</sequence>
<dbReference type="Gene3D" id="3.40.50.620">
    <property type="entry name" value="HUPs"/>
    <property type="match status" value="3"/>
</dbReference>
<dbReference type="Pfam" id="PF00582">
    <property type="entry name" value="Usp"/>
    <property type="match status" value="2"/>
</dbReference>
<dbReference type="EMBL" id="VFOZ01000001">
    <property type="protein sequence ID" value="TQM00798.1"/>
    <property type="molecule type" value="Genomic_DNA"/>
</dbReference>
<dbReference type="OrthoDB" id="3174546at2"/>
<comment type="similarity">
    <text evidence="1">Belongs to the universal stress protein A family.</text>
</comment>
<reference evidence="6 7" key="1">
    <citation type="submission" date="2019-06" db="EMBL/GenBank/DDBJ databases">
        <title>Sequencing the genomes of 1000 actinobacteria strains.</title>
        <authorList>
            <person name="Klenk H.-P."/>
        </authorList>
    </citation>
    <scope>NUCLEOTIDE SEQUENCE [LARGE SCALE GENOMIC DNA]</scope>
    <source>
        <strain evidence="6 7">DSM 102200</strain>
    </source>
</reference>
<accession>A0A543CVA4</accession>
<evidence type="ECO:0000313" key="7">
    <source>
        <dbReference type="Proteomes" id="UP000316096"/>
    </source>
</evidence>
<dbReference type="RefSeq" id="WP_141960614.1">
    <property type="nucleotide sequence ID" value="NZ_VFOZ01000001.1"/>
</dbReference>